<evidence type="ECO:0000256" key="1">
    <source>
        <dbReference type="ARBA" id="ARBA00010233"/>
    </source>
</evidence>
<organism evidence="5 6">
    <name type="scientific">Fictibacillus fluitans</name>
    <dbReference type="NCBI Taxonomy" id="3058422"/>
    <lineage>
        <taxon>Bacteria</taxon>
        <taxon>Bacillati</taxon>
        <taxon>Bacillota</taxon>
        <taxon>Bacilli</taxon>
        <taxon>Bacillales</taxon>
        <taxon>Fictibacillaceae</taxon>
        <taxon>Fictibacillus</taxon>
    </lineage>
</organism>
<dbReference type="Pfam" id="PF17676">
    <property type="entry name" value="Peptidase_S66C"/>
    <property type="match status" value="1"/>
</dbReference>
<protein>
    <submittedName>
        <fullName evidence="5">LD-carboxypeptidase</fullName>
    </submittedName>
</protein>
<dbReference type="InterPro" id="IPR027461">
    <property type="entry name" value="Carboxypeptidase_A_C_sf"/>
</dbReference>
<evidence type="ECO:0000259" key="4">
    <source>
        <dbReference type="Pfam" id="PF17676"/>
    </source>
</evidence>
<dbReference type="Proteomes" id="UP001172721">
    <property type="component" value="Unassembled WGS sequence"/>
</dbReference>
<evidence type="ECO:0000256" key="2">
    <source>
        <dbReference type="ARBA" id="ARBA00022801"/>
    </source>
</evidence>
<dbReference type="InterPro" id="IPR029062">
    <property type="entry name" value="Class_I_gatase-like"/>
</dbReference>
<dbReference type="InterPro" id="IPR040921">
    <property type="entry name" value="Peptidase_S66C"/>
</dbReference>
<sequence>MIIYPTLEKEATIGVTAPSSGLNSDLHPLLHQAKERLEQAGYKVVLGETPWTQQKAKSADAKVRAAEFNDMMKRSDVDLIIPPWGGELLIEMLPFVDYSIEKPKWILGYSDISALLLATTLTTGMATAHGTCLIDLRGEETDATTALWETVLYTTEDRSVLQHSSAQYQEKWDHKHPSPHVFHLTEKTEWKTVSRRAEKIKGRLLGGCVDVIRHLVGTPYGNVAAFKEKHIAGEPVIWYLENCELNTADLRRSLVQMKLAGWFDGCAGIVFGRSAANEPVGGYTVEDVYQDIAQELKIPVIYDIDCGHVPPQITFINGAWAEVEAAEGSGTVLQHFKP</sequence>
<dbReference type="PIRSF" id="PIRSF028757">
    <property type="entry name" value="LD-carboxypeptidase"/>
    <property type="match status" value="1"/>
</dbReference>
<dbReference type="Gene3D" id="3.50.30.60">
    <property type="entry name" value="LD-carboxypeptidase A C-terminal domain-like"/>
    <property type="match status" value="1"/>
</dbReference>
<dbReference type="SUPFAM" id="SSF141986">
    <property type="entry name" value="LD-carboxypeptidase A C-terminal domain-like"/>
    <property type="match status" value="1"/>
</dbReference>
<keyword evidence="2" id="KW-0378">Hydrolase</keyword>
<dbReference type="PANTHER" id="PTHR30237">
    <property type="entry name" value="MURAMOYLTETRAPEPTIDE CARBOXYPEPTIDASE"/>
    <property type="match status" value="1"/>
</dbReference>
<proteinExistence type="inferred from homology"/>
<dbReference type="Pfam" id="PF02016">
    <property type="entry name" value="Peptidase_S66"/>
    <property type="match status" value="1"/>
</dbReference>
<keyword evidence="6" id="KW-1185">Reference proteome</keyword>
<dbReference type="InterPro" id="IPR040449">
    <property type="entry name" value="Peptidase_S66_N"/>
</dbReference>
<gene>
    <name evidence="5" type="ORF">QYB97_09010</name>
</gene>
<name>A0ABT8HV07_9BACL</name>
<dbReference type="InterPro" id="IPR003507">
    <property type="entry name" value="S66_fam"/>
</dbReference>
<dbReference type="EMBL" id="JAUHTR010000003">
    <property type="protein sequence ID" value="MDN4524613.1"/>
    <property type="molecule type" value="Genomic_DNA"/>
</dbReference>
<feature type="domain" description="LD-carboxypeptidase N-terminal" evidence="3">
    <location>
        <begin position="13"/>
        <end position="130"/>
    </location>
</feature>
<reference evidence="5" key="1">
    <citation type="submission" date="2023-07" db="EMBL/GenBank/DDBJ databases">
        <title>Fictibacillus sp. isolated from freshwater pond.</title>
        <authorList>
            <person name="Kirdat K."/>
            <person name="Bhat A."/>
            <person name="Mourya A."/>
            <person name="Yadav A."/>
        </authorList>
    </citation>
    <scope>NUCLEOTIDE SEQUENCE</scope>
    <source>
        <strain evidence="5">NE201</strain>
    </source>
</reference>
<dbReference type="SUPFAM" id="SSF52317">
    <property type="entry name" value="Class I glutamine amidotransferase-like"/>
    <property type="match status" value="1"/>
</dbReference>
<accession>A0ABT8HV07</accession>
<feature type="domain" description="LD-carboxypeptidase C-terminal" evidence="4">
    <location>
        <begin position="201"/>
        <end position="323"/>
    </location>
</feature>
<dbReference type="CDD" id="cd07062">
    <property type="entry name" value="Peptidase_S66_mccF_like"/>
    <property type="match status" value="1"/>
</dbReference>
<comment type="caution">
    <text evidence="5">The sequence shown here is derived from an EMBL/GenBank/DDBJ whole genome shotgun (WGS) entry which is preliminary data.</text>
</comment>
<evidence type="ECO:0000313" key="5">
    <source>
        <dbReference type="EMBL" id="MDN4524613.1"/>
    </source>
</evidence>
<dbReference type="Gene3D" id="3.40.50.10740">
    <property type="entry name" value="Class I glutamine amidotransferase-like"/>
    <property type="match status" value="1"/>
</dbReference>
<dbReference type="RefSeq" id="WP_301165653.1">
    <property type="nucleotide sequence ID" value="NZ_JAUHTR010000003.1"/>
</dbReference>
<evidence type="ECO:0000259" key="3">
    <source>
        <dbReference type="Pfam" id="PF02016"/>
    </source>
</evidence>
<dbReference type="PANTHER" id="PTHR30237:SF5">
    <property type="entry name" value="CARBOXYPEPTIDASE VC_A0337-RELATED"/>
    <property type="match status" value="1"/>
</dbReference>
<comment type="similarity">
    <text evidence="1">Belongs to the peptidase S66 family.</text>
</comment>
<dbReference type="InterPro" id="IPR027478">
    <property type="entry name" value="LdcA_N"/>
</dbReference>
<evidence type="ECO:0000313" key="6">
    <source>
        <dbReference type="Proteomes" id="UP001172721"/>
    </source>
</evidence>